<dbReference type="AlphaFoldDB" id="A0A177ATA8"/>
<dbReference type="OrthoDB" id="6157693at2759"/>
<reference evidence="2 3" key="1">
    <citation type="submission" date="2016-04" db="EMBL/GenBank/DDBJ databases">
        <title>The genome of Intoshia linei affirms orthonectids as highly simplified spiralians.</title>
        <authorList>
            <person name="Mikhailov K.V."/>
            <person name="Slusarev G.S."/>
            <person name="Nikitin M.A."/>
            <person name="Logacheva M.D."/>
            <person name="Penin A."/>
            <person name="Aleoshin V."/>
            <person name="Panchin Y.V."/>
        </authorList>
    </citation>
    <scope>NUCLEOTIDE SEQUENCE [LARGE SCALE GENOMIC DNA]</scope>
    <source>
        <strain evidence="2">Intl2013</strain>
        <tissue evidence="2">Whole animal</tissue>
    </source>
</reference>
<sequence length="61" mass="6977">MACCNSDDTHKLPLLVLEKSKNPRCIKNTAIPVLYDSSSKGWMTRDVKNWFFTGFIVTVQK</sequence>
<protein>
    <recommendedName>
        <fullName evidence="1">DDE-1 domain-containing protein</fullName>
    </recommendedName>
</protein>
<dbReference type="InterPro" id="IPR004875">
    <property type="entry name" value="DDE_SF_endonuclease_dom"/>
</dbReference>
<proteinExistence type="predicted"/>
<gene>
    <name evidence="2" type="ORF">A3Q56_07060</name>
</gene>
<dbReference type="Pfam" id="PF03184">
    <property type="entry name" value="DDE_1"/>
    <property type="match status" value="1"/>
</dbReference>
<organism evidence="2 3">
    <name type="scientific">Intoshia linei</name>
    <dbReference type="NCBI Taxonomy" id="1819745"/>
    <lineage>
        <taxon>Eukaryota</taxon>
        <taxon>Metazoa</taxon>
        <taxon>Spiralia</taxon>
        <taxon>Lophotrochozoa</taxon>
        <taxon>Mesozoa</taxon>
        <taxon>Orthonectida</taxon>
        <taxon>Rhopaluridae</taxon>
        <taxon>Intoshia</taxon>
    </lineage>
</organism>
<evidence type="ECO:0000313" key="2">
    <source>
        <dbReference type="EMBL" id="OAF65236.1"/>
    </source>
</evidence>
<comment type="caution">
    <text evidence="2">The sequence shown here is derived from an EMBL/GenBank/DDBJ whole genome shotgun (WGS) entry which is preliminary data.</text>
</comment>
<accession>A0A177ATA8</accession>
<feature type="domain" description="DDE-1" evidence="1">
    <location>
        <begin position="1"/>
        <end position="60"/>
    </location>
</feature>
<evidence type="ECO:0000259" key="1">
    <source>
        <dbReference type="Pfam" id="PF03184"/>
    </source>
</evidence>
<name>A0A177ATA8_9BILA</name>
<dbReference type="GO" id="GO:0003676">
    <property type="term" value="F:nucleic acid binding"/>
    <property type="evidence" value="ECO:0007669"/>
    <property type="project" value="InterPro"/>
</dbReference>
<dbReference type="Proteomes" id="UP000078046">
    <property type="component" value="Unassembled WGS sequence"/>
</dbReference>
<evidence type="ECO:0000313" key="3">
    <source>
        <dbReference type="Proteomes" id="UP000078046"/>
    </source>
</evidence>
<dbReference type="EMBL" id="LWCA01001383">
    <property type="protein sequence ID" value="OAF65236.1"/>
    <property type="molecule type" value="Genomic_DNA"/>
</dbReference>
<keyword evidence="3" id="KW-1185">Reference proteome</keyword>